<evidence type="ECO:0000259" key="1">
    <source>
        <dbReference type="PROSITE" id="PS50878"/>
    </source>
</evidence>
<gene>
    <name evidence="2" type="ORF">HRI_001279600</name>
</gene>
<reference evidence="2" key="1">
    <citation type="submission" date="2023-05" db="EMBL/GenBank/DDBJ databases">
        <title>Genome and transcriptome analyses reveal genes involved in the formation of fine ridges on petal epidermal cells in Hibiscus trionum.</title>
        <authorList>
            <person name="Koshimizu S."/>
            <person name="Masuda S."/>
            <person name="Ishii T."/>
            <person name="Shirasu K."/>
            <person name="Hoshino A."/>
            <person name="Arita M."/>
        </authorList>
    </citation>
    <scope>NUCLEOTIDE SEQUENCE</scope>
    <source>
        <strain evidence="2">Hamamatsu line</strain>
    </source>
</reference>
<accession>A0A9W7HFV7</accession>
<dbReference type="Pfam" id="PF13456">
    <property type="entry name" value="RVT_3"/>
    <property type="match status" value="1"/>
</dbReference>
<dbReference type="GO" id="GO:0004523">
    <property type="term" value="F:RNA-DNA hybrid ribonuclease activity"/>
    <property type="evidence" value="ECO:0007669"/>
    <property type="project" value="InterPro"/>
</dbReference>
<proteinExistence type="predicted"/>
<dbReference type="InterPro" id="IPR002156">
    <property type="entry name" value="RNaseH_domain"/>
</dbReference>
<sequence length="725" mass="81816">MGFNSSWVSVIMNCVRSVSYTVSINGFSSQSFFPSRGLRQGDPLSPYLFLICSEGLSTLFNLAHSSKNFNGARINRYAPVLTHLLFADDSLIFSDASASSVNFIKEMLSTYAVASGQLINYDKSGAFFSSNVAGFVREEICDILGVTSSDNSERYLGLPALVGRNKMSAFKDFKEKFEKKKSNWCIRGLSMGVNLKPQCPFLVAQGSREKGNTLVHLEFPVSFERRGGMGFKDLGKFNIALLAKQGWRFLQNPGSLPARIFRAKYFPNTNFLNSNMGSNPSLIWRSIWSAKGLLMSGLKWRVGSGLNISIWDDYWLPGFPNTKVLTPRVDSLLTVNHLMAEDSIEWNVPLISSSFLPCDRDAILSIQLPLVPQSARLAWSGVYSVRNGYRMLQGTSPTDNLLISYYRRLWSLKCPAKVRIALWKCSRNLIPTMSNLFYRRISNAPTCPKCNQFPESVLHFSRDCFYAANIWSTLNVHWPADIDQANFLEWLYLLFLNIKHFSNEVIAYTIWSLWHARNKWIHDKIWQRIEELITFVRGYDYEFRSLEVMLSHPNTSGSVIWSRPPLDWVKVNTDASFPQNPTSSFTGMVVRNDTGAVQGATYRVVTSSPSPFFTEALAVLHGLLFAQDLGFRKIILESDSKTVISKVLSTEEDLSEIRSVTWSIKSLAAGFESCMFQFVPREGNRTAHTLAQAARTAGEDRFWVEDAPEEVLAVAETDRKLSEPP</sequence>
<dbReference type="Pfam" id="PF13966">
    <property type="entry name" value="zf-RVT"/>
    <property type="match status" value="1"/>
</dbReference>
<protein>
    <recommendedName>
        <fullName evidence="1">Reverse transcriptase domain-containing protein</fullName>
    </recommendedName>
</protein>
<dbReference type="InterPro" id="IPR000477">
    <property type="entry name" value="RT_dom"/>
</dbReference>
<dbReference type="AlphaFoldDB" id="A0A9W7HFV7"/>
<dbReference type="Pfam" id="PF00078">
    <property type="entry name" value="RVT_1"/>
    <property type="match status" value="1"/>
</dbReference>
<dbReference type="InterPro" id="IPR044730">
    <property type="entry name" value="RNase_H-like_dom_plant"/>
</dbReference>
<evidence type="ECO:0000313" key="3">
    <source>
        <dbReference type="Proteomes" id="UP001165190"/>
    </source>
</evidence>
<dbReference type="InterPro" id="IPR012337">
    <property type="entry name" value="RNaseH-like_sf"/>
</dbReference>
<comment type="caution">
    <text evidence="2">The sequence shown here is derived from an EMBL/GenBank/DDBJ whole genome shotgun (WGS) entry which is preliminary data.</text>
</comment>
<dbReference type="Gene3D" id="3.30.420.10">
    <property type="entry name" value="Ribonuclease H-like superfamily/Ribonuclease H"/>
    <property type="match status" value="1"/>
</dbReference>
<dbReference type="CDD" id="cd06222">
    <property type="entry name" value="RNase_H_like"/>
    <property type="match status" value="1"/>
</dbReference>
<dbReference type="PANTHER" id="PTHR47074:SF61">
    <property type="entry name" value="RNASE H TYPE-1 DOMAIN-CONTAINING PROTEIN"/>
    <property type="match status" value="1"/>
</dbReference>
<dbReference type="PANTHER" id="PTHR47074">
    <property type="entry name" value="BNAC02G40300D PROTEIN"/>
    <property type="match status" value="1"/>
</dbReference>
<dbReference type="InterPro" id="IPR026960">
    <property type="entry name" value="RVT-Znf"/>
</dbReference>
<keyword evidence="3" id="KW-1185">Reference proteome</keyword>
<organism evidence="2 3">
    <name type="scientific">Hibiscus trionum</name>
    <name type="common">Flower of an hour</name>
    <dbReference type="NCBI Taxonomy" id="183268"/>
    <lineage>
        <taxon>Eukaryota</taxon>
        <taxon>Viridiplantae</taxon>
        <taxon>Streptophyta</taxon>
        <taxon>Embryophyta</taxon>
        <taxon>Tracheophyta</taxon>
        <taxon>Spermatophyta</taxon>
        <taxon>Magnoliopsida</taxon>
        <taxon>eudicotyledons</taxon>
        <taxon>Gunneridae</taxon>
        <taxon>Pentapetalae</taxon>
        <taxon>rosids</taxon>
        <taxon>malvids</taxon>
        <taxon>Malvales</taxon>
        <taxon>Malvaceae</taxon>
        <taxon>Malvoideae</taxon>
        <taxon>Hibiscus</taxon>
    </lineage>
</organism>
<evidence type="ECO:0000313" key="2">
    <source>
        <dbReference type="EMBL" id="GMI76103.1"/>
    </source>
</evidence>
<dbReference type="PROSITE" id="PS50878">
    <property type="entry name" value="RT_POL"/>
    <property type="match status" value="1"/>
</dbReference>
<dbReference type="InterPro" id="IPR036397">
    <property type="entry name" value="RNaseH_sf"/>
</dbReference>
<feature type="domain" description="Reverse transcriptase" evidence="1">
    <location>
        <begin position="1"/>
        <end position="148"/>
    </location>
</feature>
<dbReference type="OrthoDB" id="1734132at2759"/>
<name>A0A9W7HFV7_HIBTR</name>
<dbReference type="Proteomes" id="UP001165190">
    <property type="component" value="Unassembled WGS sequence"/>
</dbReference>
<dbReference type="GO" id="GO:0003676">
    <property type="term" value="F:nucleic acid binding"/>
    <property type="evidence" value="ECO:0007669"/>
    <property type="project" value="InterPro"/>
</dbReference>
<dbReference type="EMBL" id="BSYR01000012">
    <property type="protein sequence ID" value="GMI76103.1"/>
    <property type="molecule type" value="Genomic_DNA"/>
</dbReference>
<dbReference type="SUPFAM" id="SSF53098">
    <property type="entry name" value="Ribonuclease H-like"/>
    <property type="match status" value="1"/>
</dbReference>
<dbReference type="InterPro" id="IPR052929">
    <property type="entry name" value="RNase_H-like_EbsB-rel"/>
</dbReference>